<gene>
    <name evidence="1" type="ORF">CalGV065</name>
</gene>
<dbReference type="RefSeq" id="YP_008720012.1">
    <property type="nucleotide sequence ID" value="NC_022646.1"/>
</dbReference>
<accession>U5KBL7</accession>
<dbReference type="SUPFAM" id="SSF50353">
    <property type="entry name" value="Cytokine"/>
    <property type="match status" value="1"/>
</dbReference>
<name>U5KBL7_9BBAC</name>
<proteinExistence type="predicted"/>
<dbReference type="InterPro" id="IPR008996">
    <property type="entry name" value="IL1/FGF"/>
</dbReference>
<sequence length="226" mass="26215">MFSLISWLTLFWWTSLTCGTGTLGPLSRRNYRFCIQDDVVQIRSHEDVRCKQIEFNVHARSGHLILNFVHADLTCRYLCVDRCGNVYHDSVYRADDCAFTTAAFDHVDTLSIHRGNYSDFLAVDAYYTIPVSMSNGASMERLYNYLALVYNNSSSTVTCNVTTKLSKSVRQCDLSMQRRAEMMYMDRRRHDDYSFWERVLNFFGIKKIVVPDVSVGLSYAEYQSTR</sequence>
<keyword evidence="2" id="KW-1185">Reference proteome</keyword>
<dbReference type="KEGG" id="vg:17428766"/>
<evidence type="ECO:0000313" key="2">
    <source>
        <dbReference type="Proteomes" id="UP000204024"/>
    </source>
</evidence>
<dbReference type="Gene3D" id="2.80.10.50">
    <property type="match status" value="1"/>
</dbReference>
<protein>
    <submittedName>
        <fullName evidence="1">Fgf-1</fullName>
    </submittedName>
</protein>
<reference evidence="1 2" key="1">
    <citation type="journal article" date="2013" name="Arch. Virol.">
        <title>Comparative analysis of the genomes of Clostera anastomosis (L.) granulovirus and Clostera anachoreta granulovirus.</title>
        <authorList>
            <person name="Liang Z."/>
            <person name="Zhang X."/>
            <person name="Yin X."/>
            <person name="Song X."/>
            <person name="Shao X."/>
            <person name="Wang L."/>
        </authorList>
    </citation>
    <scope>NUCLEOTIDE SEQUENCE [LARGE SCALE GENOMIC DNA]</scope>
    <source>
        <strain evidence="1">CaLGV-Henan</strain>
    </source>
</reference>
<organism evidence="1 2">
    <name type="scientific">Clostera anastomosis granulovirus A</name>
    <dbReference type="NCBI Taxonomy" id="1986289"/>
    <lineage>
        <taxon>Viruses</taxon>
        <taxon>Viruses incertae sedis</taxon>
        <taxon>Naldaviricetes</taxon>
        <taxon>Lefavirales</taxon>
        <taxon>Baculoviridae</taxon>
        <taxon>Betabaculovirus</taxon>
        <taxon>Betabaculovirus clanastomosis</taxon>
    </lineage>
</organism>
<dbReference type="EMBL" id="KC179784">
    <property type="protein sequence ID" value="AGQ20323.1"/>
    <property type="molecule type" value="Genomic_DNA"/>
</dbReference>
<evidence type="ECO:0000313" key="1">
    <source>
        <dbReference type="EMBL" id="AGQ20323.1"/>
    </source>
</evidence>
<dbReference type="OrthoDB" id="22786at10239"/>
<dbReference type="GeneID" id="17428766"/>
<dbReference type="Proteomes" id="UP000204024">
    <property type="component" value="Segment"/>
</dbReference>